<protein>
    <submittedName>
        <fullName evidence="1">Uncharacterized protein</fullName>
    </submittedName>
</protein>
<dbReference type="KEGG" id="amob:HG15A2_45340"/>
<dbReference type="EMBL" id="CP036263">
    <property type="protein sequence ID" value="QDT01192.1"/>
    <property type="molecule type" value="Genomic_DNA"/>
</dbReference>
<organism evidence="1 2">
    <name type="scientific">Adhaeretor mobilis</name>
    <dbReference type="NCBI Taxonomy" id="1930276"/>
    <lineage>
        <taxon>Bacteria</taxon>
        <taxon>Pseudomonadati</taxon>
        <taxon>Planctomycetota</taxon>
        <taxon>Planctomycetia</taxon>
        <taxon>Pirellulales</taxon>
        <taxon>Lacipirellulaceae</taxon>
        <taxon>Adhaeretor</taxon>
    </lineage>
</organism>
<keyword evidence="2" id="KW-1185">Reference proteome</keyword>
<name>A0A517N223_9BACT</name>
<accession>A0A517N223</accession>
<evidence type="ECO:0000313" key="2">
    <source>
        <dbReference type="Proteomes" id="UP000319852"/>
    </source>
</evidence>
<dbReference type="OrthoDB" id="5772099at2"/>
<evidence type="ECO:0000313" key="1">
    <source>
        <dbReference type="EMBL" id="QDT01192.1"/>
    </source>
</evidence>
<dbReference type="RefSeq" id="WP_145063208.1">
    <property type="nucleotide sequence ID" value="NZ_CP036263.1"/>
</dbReference>
<dbReference type="AlphaFoldDB" id="A0A517N223"/>
<proteinExistence type="predicted"/>
<dbReference type="Proteomes" id="UP000319852">
    <property type="component" value="Chromosome"/>
</dbReference>
<sequence length="72" mass="8056">MTEALKNAFDQASALSDQDQNFIAAIMLEEMRSGDGWKKEYEESGLEIDQLAHEAHLEHLAGKTIPLDPDKL</sequence>
<gene>
    <name evidence="1" type="ORF">HG15A2_45340</name>
</gene>
<reference evidence="1 2" key="1">
    <citation type="submission" date="2019-02" db="EMBL/GenBank/DDBJ databases">
        <title>Deep-cultivation of Planctomycetes and their phenomic and genomic characterization uncovers novel biology.</title>
        <authorList>
            <person name="Wiegand S."/>
            <person name="Jogler M."/>
            <person name="Boedeker C."/>
            <person name="Pinto D."/>
            <person name="Vollmers J."/>
            <person name="Rivas-Marin E."/>
            <person name="Kohn T."/>
            <person name="Peeters S.H."/>
            <person name="Heuer A."/>
            <person name="Rast P."/>
            <person name="Oberbeckmann S."/>
            <person name="Bunk B."/>
            <person name="Jeske O."/>
            <person name="Meyerdierks A."/>
            <person name="Storesund J.E."/>
            <person name="Kallscheuer N."/>
            <person name="Luecker S."/>
            <person name="Lage O.M."/>
            <person name="Pohl T."/>
            <person name="Merkel B.J."/>
            <person name="Hornburger P."/>
            <person name="Mueller R.-W."/>
            <person name="Bruemmer F."/>
            <person name="Labrenz M."/>
            <person name="Spormann A.M."/>
            <person name="Op den Camp H."/>
            <person name="Overmann J."/>
            <person name="Amann R."/>
            <person name="Jetten M.S.M."/>
            <person name="Mascher T."/>
            <person name="Medema M.H."/>
            <person name="Devos D.P."/>
            <person name="Kaster A.-K."/>
            <person name="Ovreas L."/>
            <person name="Rohde M."/>
            <person name="Galperin M.Y."/>
            <person name="Jogler C."/>
        </authorList>
    </citation>
    <scope>NUCLEOTIDE SEQUENCE [LARGE SCALE GENOMIC DNA]</scope>
    <source>
        <strain evidence="1 2">HG15A2</strain>
    </source>
</reference>